<feature type="compositionally biased region" description="Basic and acidic residues" evidence="1">
    <location>
        <begin position="75"/>
        <end position="94"/>
    </location>
</feature>
<evidence type="ECO:0000313" key="2">
    <source>
        <dbReference type="EMBL" id="CAF2156582.1"/>
    </source>
</evidence>
<evidence type="ECO:0000256" key="1">
    <source>
        <dbReference type="SAM" id="MobiDB-lite"/>
    </source>
</evidence>
<proteinExistence type="predicted"/>
<reference evidence="2" key="1">
    <citation type="submission" date="2021-01" db="EMBL/GenBank/DDBJ databases">
        <authorList>
            <consortium name="Genoscope - CEA"/>
            <person name="William W."/>
        </authorList>
    </citation>
    <scope>NUCLEOTIDE SEQUENCE</scope>
</reference>
<dbReference type="EMBL" id="HG994361">
    <property type="protein sequence ID" value="CAF2156582.1"/>
    <property type="molecule type" value="Genomic_DNA"/>
</dbReference>
<name>A0A816YGN9_BRANA</name>
<accession>A0A816YGN9</accession>
<sequence>MSSGCMKVRSSAKLFRLENIRFQMNVFFKHDHSGWFAMGSWNYDFFHFEVFIKLGDFSLLRRPSSFLDTAEQSSSEERKKKQTAKRDNNHNYNS</sequence>
<dbReference type="AlphaFoldDB" id="A0A816YGN9"/>
<gene>
    <name evidence="2" type="ORF">DARMORV10_A07P00210.1</name>
</gene>
<organism evidence="2">
    <name type="scientific">Brassica napus</name>
    <name type="common">Rape</name>
    <dbReference type="NCBI Taxonomy" id="3708"/>
    <lineage>
        <taxon>Eukaryota</taxon>
        <taxon>Viridiplantae</taxon>
        <taxon>Streptophyta</taxon>
        <taxon>Embryophyta</taxon>
        <taxon>Tracheophyta</taxon>
        <taxon>Spermatophyta</taxon>
        <taxon>Magnoliopsida</taxon>
        <taxon>eudicotyledons</taxon>
        <taxon>Gunneridae</taxon>
        <taxon>Pentapetalae</taxon>
        <taxon>rosids</taxon>
        <taxon>malvids</taxon>
        <taxon>Brassicales</taxon>
        <taxon>Brassicaceae</taxon>
        <taxon>Brassiceae</taxon>
        <taxon>Brassica</taxon>
    </lineage>
</organism>
<feature type="region of interest" description="Disordered" evidence="1">
    <location>
        <begin position="66"/>
        <end position="94"/>
    </location>
</feature>
<protein>
    <submittedName>
        <fullName evidence="2">(rape) hypothetical protein</fullName>
    </submittedName>
</protein>
<dbReference type="Proteomes" id="UP001295469">
    <property type="component" value="Chromosome A07"/>
</dbReference>